<dbReference type="STRING" id="50376.A0A517LCL7"/>
<dbReference type="PROSITE" id="PS00122">
    <property type="entry name" value="CARBOXYLESTERASE_B_1"/>
    <property type="match status" value="1"/>
</dbReference>
<evidence type="ECO:0000256" key="1">
    <source>
        <dbReference type="ARBA" id="ARBA00005964"/>
    </source>
</evidence>
<proteinExistence type="inferred from homology"/>
<accession>A0A517LCL7</accession>
<dbReference type="GO" id="GO:0016787">
    <property type="term" value="F:hydrolase activity"/>
    <property type="evidence" value="ECO:0007669"/>
    <property type="project" value="UniProtKB-KW"/>
</dbReference>
<feature type="signal peptide" evidence="3">
    <location>
        <begin position="1"/>
        <end position="20"/>
    </location>
</feature>
<dbReference type="FunFam" id="3.40.50.1820:FF:000263">
    <property type="entry name" value="Carboxylic ester hydrolase"/>
    <property type="match status" value="1"/>
</dbReference>
<keyword evidence="2 3" id="KW-0378">Hydrolase</keyword>
<sequence length="579" mass="63354">MGSAIKQASWLIMLPIFVAGLLNYPALQKTLQQWMGVAMTGPVVVLPQGKLMGKFLNGNSWPNPVESFLGIPYALPPVGDLRFANPVPIGISSKILDATKYGPRCPGKQLLKIPGSGAVESEDCLTANVFRPKDVNETSKLPIGVYIHGGAFNRGTAKMHDSASMVGWSDEPFIVVSFNYRIGALGFLNSAVTGNEGLLNVGLKDQIVLMEWIQENIAKFGGDPDNVTLFGLSAGAHSIGHHVANINTGKSLFHKVAIESGGITSRAVHPYDSKLHETQFRELAAEVSCDSVPDSELLACLRAVSFDDIIEGQATVFAKYNPSVRWAWQPVIDNDIISRRPLDAWKSGNWNKVPILTGFNHNEGTMYVPKNMSKPQEFNDFFATLLPQLSAEEVQTLATLYPDPSEDLTSPYLETRNAPLGPQFKRVEAAYGHYAYVCPVRQNAIYGSASAADPPVFLYHWAQNRSVIAGANHGDQMWYETMDPKVRAVLPTQADLAGWFHGYVSSFIISGDPNAVKGRFPERPEWKSFAEGGKTMVFGLGNDEPAGGSSVGVKAQFVKDTWAEKECEFWWEQSANPED</sequence>
<gene>
    <name evidence="5" type="ORF">FKW77_007224</name>
</gene>
<evidence type="ECO:0000313" key="6">
    <source>
        <dbReference type="Proteomes" id="UP000316270"/>
    </source>
</evidence>
<dbReference type="AlphaFoldDB" id="A0A517LCL7"/>
<dbReference type="InterPro" id="IPR029058">
    <property type="entry name" value="AB_hydrolase_fold"/>
</dbReference>
<organism evidence="5 6">
    <name type="scientific">Venturia effusa</name>
    <dbReference type="NCBI Taxonomy" id="50376"/>
    <lineage>
        <taxon>Eukaryota</taxon>
        <taxon>Fungi</taxon>
        <taxon>Dikarya</taxon>
        <taxon>Ascomycota</taxon>
        <taxon>Pezizomycotina</taxon>
        <taxon>Dothideomycetes</taxon>
        <taxon>Pleosporomycetidae</taxon>
        <taxon>Venturiales</taxon>
        <taxon>Venturiaceae</taxon>
        <taxon>Venturia</taxon>
    </lineage>
</organism>
<dbReference type="EC" id="3.1.1.-" evidence="3"/>
<name>A0A517LCL7_9PEZI</name>
<evidence type="ECO:0000256" key="2">
    <source>
        <dbReference type="ARBA" id="ARBA00022801"/>
    </source>
</evidence>
<evidence type="ECO:0000313" key="5">
    <source>
        <dbReference type="EMBL" id="QDS73373.1"/>
    </source>
</evidence>
<evidence type="ECO:0000256" key="3">
    <source>
        <dbReference type="RuleBase" id="RU361235"/>
    </source>
</evidence>
<evidence type="ECO:0000259" key="4">
    <source>
        <dbReference type="Pfam" id="PF00135"/>
    </source>
</evidence>
<dbReference type="InterPro" id="IPR019826">
    <property type="entry name" value="Carboxylesterase_B_AS"/>
</dbReference>
<feature type="chain" id="PRO_5022264047" description="Carboxylic ester hydrolase" evidence="3">
    <location>
        <begin position="21"/>
        <end position="579"/>
    </location>
</feature>
<reference evidence="5 6" key="1">
    <citation type="submission" date="2019-07" db="EMBL/GenBank/DDBJ databases">
        <title>Finished genome of Venturia effusa.</title>
        <authorList>
            <person name="Young C.A."/>
            <person name="Cox M.P."/>
            <person name="Ganley A.R.D."/>
            <person name="David W.J."/>
        </authorList>
    </citation>
    <scope>NUCLEOTIDE SEQUENCE [LARGE SCALE GENOMIC DNA]</scope>
    <source>
        <strain evidence="6">albino</strain>
    </source>
</reference>
<dbReference type="Gene3D" id="3.40.50.1820">
    <property type="entry name" value="alpha/beta hydrolase"/>
    <property type="match status" value="1"/>
</dbReference>
<dbReference type="OrthoDB" id="408631at2759"/>
<keyword evidence="6" id="KW-1185">Reference proteome</keyword>
<dbReference type="InterPro" id="IPR050309">
    <property type="entry name" value="Type-B_Carboxylest/Lipase"/>
</dbReference>
<feature type="domain" description="Carboxylesterase type B" evidence="4">
    <location>
        <begin position="42"/>
        <end position="569"/>
    </location>
</feature>
<dbReference type="Pfam" id="PF00135">
    <property type="entry name" value="COesterase"/>
    <property type="match status" value="1"/>
</dbReference>
<comment type="similarity">
    <text evidence="1 3">Belongs to the type-B carboxylesterase/lipase family.</text>
</comment>
<dbReference type="PANTHER" id="PTHR11559">
    <property type="entry name" value="CARBOXYLESTERASE"/>
    <property type="match status" value="1"/>
</dbReference>
<dbReference type="Proteomes" id="UP000316270">
    <property type="component" value="Chromosome 9"/>
</dbReference>
<dbReference type="EMBL" id="CP042193">
    <property type="protein sequence ID" value="QDS73373.1"/>
    <property type="molecule type" value="Genomic_DNA"/>
</dbReference>
<dbReference type="SUPFAM" id="SSF53474">
    <property type="entry name" value="alpha/beta-Hydrolases"/>
    <property type="match status" value="1"/>
</dbReference>
<dbReference type="InterPro" id="IPR002018">
    <property type="entry name" value="CarbesteraseB"/>
</dbReference>
<keyword evidence="3" id="KW-0732">Signal</keyword>
<protein>
    <recommendedName>
        <fullName evidence="3">Carboxylic ester hydrolase</fullName>
        <ecNumber evidence="3">3.1.1.-</ecNumber>
    </recommendedName>
</protein>